<dbReference type="EMBL" id="EQ999973">
    <property type="protein sequence ID" value="EEQ84540.1"/>
    <property type="molecule type" value="Genomic_DNA"/>
</dbReference>
<gene>
    <name evidence="2" type="ORF">BDCG_01345</name>
</gene>
<reference evidence="3" key="1">
    <citation type="journal article" date="2015" name="PLoS Genet.">
        <title>The dynamic genome and transcriptome of the human fungal pathogen Blastomyces and close relative Emmonsia.</title>
        <authorList>
            <person name="Munoz J.F."/>
            <person name="Gauthier G.M."/>
            <person name="Desjardins C.A."/>
            <person name="Gallo J.E."/>
            <person name="Holder J."/>
            <person name="Sullivan T.D."/>
            <person name="Marty A.J."/>
            <person name="Carmen J.C."/>
            <person name="Chen Z."/>
            <person name="Ding L."/>
            <person name="Gujja S."/>
            <person name="Magrini V."/>
            <person name="Misas E."/>
            <person name="Mitreva M."/>
            <person name="Priest M."/>
            <person name="Saif S."/>
            <person name="Whiston E.A."/>
            <person name="Young S."/>
            <person name="Zeng Q."/>
            <person name="Goldman W.E."/>
            <person name="Mardis E.R."/>
            <person name="Taylor J.W."/>
            <person name="McEwen J.G."/>
            <person name="Clay O.K."/>
            <person name="Klein B.S."/>
            <person name="Cuomo C.A."/>
        </authorList>
    </citation>
    <scope>NUCLEOTIDE SEQUENCE [LARGE SCALE GENOMIC DNA]</scope>
    <source>
        <strain evidence="3">ER-3 / ATCC MYA-2586</strain>
    </source>
</reference>
<feature type="region of interest" description="Disordered" evidence="1">
    <location>
        <begin position="47"/>
        <end position="91"/>
    </location>
</feature>
<feature type="compositionally biased region" description="Low complexity" evidence="1">
    <location>
        <begin position="72"/>
        <end position="82"/>
    </location>
</feature>
<evidence type="ECO:0000256" key="1">
    <source>
        <dbReference type="SAM" id="MobiDB-lite"/>
    </source>
</evidence>
<dbReference type="GeneID" id="69023952"/>
<organism evidence="2 3">
    <name type="scientific">Ajellomyces dermatitidis (strain ER-3 / ATCC MYA-2586)</name>
    <name type="common">Blastomyces dermatitidis</name>
    <dbReference type="NCBI Taxonomy" id="559297"/>
    <lineage>
        <taxon>Eukaryota</taxon>
        <taxon>Fungi</taxon>
        <taxon>Dikarya</taxon>
        <taxon>Ascomycota</taxon>
        <taxon>Pezizomycotina</taxon>
        <taxon>Eurotiomycetes</taxon>
        <taxon>Eurotiomycetidae</taxon>
        <taxon>Onygenales</taxon>
        <taxon>Ajellomycetaceae</taxon>
        <taxon>Blastomyces</taxon>
    </lineage>
</organism>
<protein>
    <submittedName>
        <fullName evidence="2">Uncharacterized protein</fullName>
    </submittedName>
</protein>
<dbReference type="Proteomes" id="UP000002039">
    <property type="component" value="Unassembled WGS sequence"/>
</dbReference>
<accession>A0ABP2EMG9</accession>
<keyword evidence="3" id="KW-1185">Reference proteome</keyword>
<sequence length="139" mass="14202">MESTNAWSSETLTLYCLSTWAPCQSRHDAFLWGNTYREAGVVVAGATAAGGAGEGPDTDEPTGRKDDTPLQGTATTAAAAREAGGGGGGDVTMGAVLPRSVNTAASTSNQAFLAATEAAAASQRHLLTRKCQNKPFIIL</sequence>
<evidence type="ECO:0000313" key="3">
    <source>
        <dbReference type="Proteomes" id="UP000002039"/>
    </source>
</evidence>
<proteinExistence type="predicted"/>
<dbReference type="RefSeq" id="XP_045272485.1">
    <property type="nucleotide sequence ID" value="XM_045416848.1"/>
</dbReference>
<evidence type="ECO:0000313" key="2">
    <source>
        <dbReference type="EMBL" id="EEQ84540.1"/>
    </source>
</evidence>
<name>A0ABP2EMG9_AJEDR</name>